<name>D8QMI4_SELML</name>
<proteinExistence type="predicted"/>
<sequence length="309" mass="34531">MSASKKLLRACKTTHGRIYSKKRDLALYKRGPFHCASGVEAEEYERLVDDDVVRRYGLQYDPRGGVVSICGDNTGVHASIKGWVSAVLQDEVFNMGIPTFKTVCHWTNMLLSLPNGTKKMVDNVLYTRKPEVSSMEIPIVVVEVAFYNESFDKLKENVREIMKLDTVTLAAGLSVNYDEGSRGVWFQACIGYAGELREYSRLEGHECFVASTDTIFKGVPDLPTNIRNEFRFPLGQVVEFASCAGFMRSKEDMFCCVVIEDSRIGLQAAKAAKAAGMTCIVTKSVYTADENFDRADPVFDFIDFGIEFC</sequence>
<dbReference type="InParanoid" id="D8QMI4"/>
<dbReference type="PANTHER" id="PTHR42896">
    <property type="entry name" value="XYLULOSE-1,5-BISPHOSPHATE (XUBP) PHOSPHATASE"/>
    <property type="match status" value="1"/>
</dbReference>
<dbReference type="KEGG" id="smo:SELMODRAFT_402624"/>
<dbReference type="HOGENOM" id="CLU_078381_0_0_1"/>
<dbReference type="InterPro" id="IPR044999">
    <property type="entry name" value="CbbY-like"/>
</dbReference>
<dbReference type="GO" id="GO:0016787">
    <property type="term" value="F:hydrolase activity"/>
    <property type="evidence" value="ECO:0007669"/>
    <property type="project" value="InterPro"/>
</dbReference>
<keyword evidence="2" id="KW-1185">Reference proteome</keyword>
<protein>
    <submittedName>
        <fullName evidence="1">Uncharacterized protein</fullName>
    </submittedName>
</protein>
<dbReference type="STRING" id="88036.D8QMI4"/>
<dbReference type="InterPro" id="IPR023214">
    <property type="entry name" value="HAD_sf"/>
</dbReference>
<dbReference type="Proteomes" id="UP000001514">
    <property type="component" value="Unassembled WGS sequence"/>
</dbReference>
<dbReference type="AlphaFoldDB" id="D8QMI4"/>
<accession>D8QMI4</accession>
<evidence type="ECO:0000313" key="2">
    <source>
        <dbReference type="Proteomes" id="UP000001514"/>
    </source>
</evidence>
<dbReference type="PANTHER" id="PTHR42896:SF2">
    <property type="entry name" value="CBBY-LIKE PROTEIN"/>
    <property type="match status" value="1"/>
</dbReference>
<gene>
    <name evidence="1" type="ORF">SELMODRAFT_402624</name>
</gene>
<dbReference type="Gene3D" id="3.40.50.1000">
    <property type="entry name" value="HAD superfamily/HAD-like"/>
    <property type="match status" value="1"/>
</dbReference>
<dbReference type="Gramene" id="EFJ38582">
    <property type="protein sequence ID" value="EFJ38582"/>
    <property type="gene ID" value="SELMODRAFT_402624"/>
</dbReference>
<evidence type="ECO:0000313" key="1">
    <source>
        <dbReference type="EMBL" id="EFJ38582.1"/>
    </source>
</evidence>
<dbReference type="EMBL" id="GL377565">
    <property type="protein sequence ID" value="EFJ38582.1"/>
    <property type="molecule type" value="Genomic_DNA"/>
</dbReference>
<reference evidence="1 2" key="1">
    <citation type="journal article" date="2011" name="Science">
        <title>The Selaginella genome identifies genetic changes associated with the evolution of vascular plants.</title>
        <authorList>
            <person name="Banks J.A."/>
            <person name="Nishiyama T."/>
            <person name="Hasebe M."/>
            <person name="Bowman J.L."/>
            <person name="Gribskov M."/>
            <person name="dePamphilis C."/>
            <person name="Albert V.A."/>
            <person name="Aono N."/>
            <person name="Aoyama T."/>
            <person name="Ambrose B.A."/>
            <person name="Ashton N.W."/>
            <person name="Axtell M.J."/>
            <person name="Barker E."/>
            <person name="Barker M.S."/>
            <person name="Bennetzen J.L."/>
            <person name="Bonawitz N.D."/>
            <person name="Chapple C."/>
            <person name="Cheng C."/>
            <person name="Correa L.G."/>
            <person name="Dacre M."/>
            <person name="DeBarry J."/>
            <person name="Dreyer I."/>
            <person name="Elias M."/>
            <person name="Engstrom E.M."/>
            <person name="Estelle M."/>
            <person name="Feng L."/>
            <person name="Finet C."/>
            <person name="Floyd S.K."/>
            <person name="Frommer W.B."/>
            <person name="Fujita T."/>
            <person name="Gramzow L."/>
            <person name="Gutensohn M."/>
            <person name="Harholt J."/>
            <person name="Hattori M."/>
            <person name="Heyl A."/>
            <person name="Hirai T."/>
            <person name="Hiwatashi Y."/>
            <person name="Ishikawa M."/>
            <person name="Iwata M."/>
            <person name="Karol K.G."/>
            <person name="Koehler B."/>
            <person name="Kolukisaoglu U."/>
            <person name="Kubo M."/>
            <person name="Kurata T."/>
            <person name="Lalonde S."/>
            <person name="Li K."/>
            <person name="Li Y."/>
            <person name="Litt A."/>
            <person name="Lyons E."/>
            <person name="Manning G."/>
            <person name="Maruyama T."/>
            <person name="Michael T.P."/>
            <person name="Mikami K."/>
            <person name="Miyazaki S."/>
            <person name="Morinaga S."/>
            <person name="Murata T."/>
            <person name="Mueller-Roeber B."/>
            <person name="Nelson D.R."/>
            <person name="Obara M."/>
            <person name="Oguri Y."/>
            <person name="Olmstead R.G."/>
            <person name="Onodera N."/>
            <person name="Petersen B.L."/>
            <person name="Pils B."/>
            <person name="Prigge M."/>
            <person name="Rensing S.A."/>
            <person name="Riano-Pachon D.M."/>
            <person name="Roberts A.W."/>
            <person name="Sato Y."/>
            <person name="Scheller H.V."/>
            <person name="Schulz B."/>
            <person name="Schulz C."/>
            <person name="Shakirov E.V."/>
            <person name="Shibagaki N."/>
            <person name="Shinohara N."/>
            <person name="Shippen D.E."/>
            <person name="Soerensen I."/>
            <person name="Sotooka R."/>
            <person name="Sugimoto N."/>
            <person name="Sugita M."/>
            <person name="Sumikawa N."/>
            <person name="Tanurdzic M."/>
            <person name="Theissen G."/>
            <person name="Ulvskov P."/>
            <person name="Wakazuki S."/>
            <person name="Weng J.K."/>
            <person name="Willats W.W."/>
            <person name="Wipf D."/>
            <person name="Wolf P.G."/>
            <person name="Yang L."/>
            <person name="Zimmer A.D."/>
            <person name="Zhu Q."/>
            <person name="Mitros T."/>
            <person name="Hellsten U."/>
            <person name="Loque D."/>
            <person name="Otillar R."/>
            <person name="Salamov A."/>
            <person name="Schmutz J."/>
            <person name="Shapiro H."/>
            <person name="Lindquist E."/>
            <person name="Lucas S."/>
            <person name="Rokhsar D."/>
            <person name="Grigoriev I.V."/>
        </authorList>
    </citation>
    <scope>NUCLEOTIDE SEQUENCE [LARGE SCALE GENOMIC DNA]</scope>
</reference>
<organism evidence="2">
    <name type="scientific">Selaginella moellendorffii</name>
    <name type="common">Spikemoss</name>
    <dbReference type="NCBI Taxonomy" id="88036"/>
    <lineage>
        <taxon>Eukaryota</taxon>
        <taxon>Viridiplantae</taxon>
        <taxon>Streptophyta</taxon>
        <taxon>Embryophyta</taxon>
        <taxon>Tracheophyta</taxon>
        <taxon>Lycopodiopsida</taxon>
        <taxon>Selaginellales</taxon>
        <taxon>Selaginellaceae</taxon>
        <taxon>Selaginella</taxon>
    </lineage>
</organism>